<proteinExistence type="predicted"/>
<reference evidence="1 2" key="1">
    <citation type="journal article" date="2024" name="Plant J.">
        <title>Genome sequences and population genomics reveal climatic adaptation and genomic divergence between two closely related sweetgum species.</title>
        <authorList>
            <person name="Xu W.Q."/>
            <person name="Ren C.Q."/>
            <person name="Zhang X.Y."/>
            <person name="Comes H.P."/>
            <person name="Liu X.H."/>
            <person name="Li Y.G."/>
            <person name="Kettle C.J."/>
            <person name="Jalonen R."/>
            <person name="Gaisberger H."/>
            <person name="Ma Y.Z."/>
            <person name="Qiu Y.X."/>
        </authorList>
    </citation>
    <scope>NUCLEOTIDE SEQUENCE [LARGE SCALE GENOMIC DNA]</scope>
    <source>
        <strain evidence="1">Hangzhou</strain>
    </source>
</reference>
<protein>
    <submittedName>
        <fullName evidence="1">Uncharacterized protein</fullName>
    </submittedName>
</protein>
<dbReference type="EMBL" id="JBBPBK010000002">
    <property type="protein sequence ID" value="KAK9289709.1"/>
    <property type="molecule type" value="Genomic_DNA"/>
</dbReference>
<sequence length="120" mass="14021">MSPRNIECVSSPCNPKDKYMIYIVRPTYLQNMTRSLNIIHCLFSFMKNSRKSRKLTRRNVMKELNTNGAKKPPLRTYNSKALSGKELNERSLIAYGICNCSYQETDTLQYKIYQSIELLL</sequence>
<dbReference type="AlphaFoldDB" id="A0AAP0S551"/>
<keyword evidence="2" id="KW-1185">Reference proteome</keyword>
<evidence type="ECO:0000313" key="1">
    <source>
        <dbReference type="EMBL" id="KAK9289709.1"/>
    </source>
</evidence>
<comment type="caution">
    <text evidence="1">The sequence shown here is derived from an EMBL/GenBank/DDBJ whole genome shotgun (WGS) entry which is preliminary data.</text>
</comment>
<accession>A0AAP0S551</accession>
<dbReference type="Proteomes" id="UP001415857">
    <property type="component" value="Unassembled WGS sequence"/>
</dbReference>
<organism evidence="1 2">
    <name type="scientific">Liquidambar formosana</name>
    <name type="common">Formosan gum</name>
    <dbReference type="NCBI Taxonomy" id="63359"/>
    <lineage>
        <taxon>Eukaryota</taxon>
        <taxon>Viridiplantae</taxon>
        <taxon>Streptophyta</taxon>
        <taxon>Embryophyta</taxon>
        <taxon>Tracheophyta</taxon>
        <taxon>Spermatophyta</taxon>
        <taxon>Magnoliopsida</taxon>
        <taxon>eudicotyledons</taxon>
        <taxon>Gunneridae</taxon>
        <taxon>Pentapetalae</taxon>
        <taxon>Saxifragales</taxon>
        <taxon>Altingiaceae</taxon>
        <taxon>Liquidambar</taxon>
    </lineage>
</organism>
<evidence type="ECO:0000313" key="2">
    <source>
        <dbReference type="Proteomes" id="UP001415857"/>
    </source>
</evidence>
<name>A0AAP0S551_LIQFO</name>
<gene>
    <name evidence="1" type="ORF">L1049_007868</name>
</gene>